<sequence length="124" mass="14592">HREAHAMQKDWMRQSGIEEEEKAPSIDNFEKIAAERVHLGLLVNELVLSRELKLDDEKVKTKLAEVTNAYPNGDEIRKMYEQNSELMDQLKSTVMEDQVVEWLTERSSFNEKEIEFKELINNNQ</sequence>
<keyword evidence="1" id="KW-0697">Rotamase</keyword>
<dbReference type="GO" id="GO:0015031">
    <property type="term" value="P:protein transport"/>
    <property type="evidence" value="ECO:0007669"/>
    <property type="project" value="InterPro"/>
</dbReference>
<gene>
    <name evidence="5" type="ORF">METZ01_LOCUS448741</name>
</gene>
<evidence type="ECO:0000256" key="1">
    <source>
        <dbReference type="ARBA" id="ARBA00023110"/>
    </source>
</evidence>
<evidence type="ECO:0000313" key="5">
    <source>
        <dbReference type="EMBL" id="SVD95887.1"/>
    </source>
</evidence>
<keyword evidence="2" id="KW-0413">Isomerase</keyword>
<dbReference type="GO" id="GO:0006457">
    <property type="term" value="P:protein folding"/>
    <property type="evidence" value="ECO:0007669"/>
    <property type="project" value="InterPro"/>
</dbReference>
<organism evidence="5">
    <name type="scientific">marine metagenome</name>
    <dbReference type="NCBI Taxonomy" id="408172"/>
    <lineage>
        <taxon>unclassified sequences</taxon>
        <taxon>metagenomes</taxon>
        <taxon>ecological metagenomes</taxon>
    </lineage>
</organism>
<evidence type="ECO:0000256" key="2">
    <source>
        <dbReference type="ARBA" id="ARBA00023235"/>
    </source>
</evidence>
<reference evidence="5" key="1">
    <citation type="submission" date="2018-05" db="EMBL/GenBank/DDBJ databases">
        <authorList>
            <person name="Lanie J.A."/>
            <person name="Ng W.-L."/>
            <person name="Kazmierczak K.M."/>
            <person name="Andrzejewski T.M."/>
            <person name="Davidsen T.M."/>
            <person name="Wayne K.J."/>
            <person name="Tettelin H."/>
            <person name="Glass J.I."/>
            <person name="Rusch D."/>
            <person name="Podicherti R."/>
            <person name="Tsui H.-C.T."/>
            <person name="Winkler M.E."/>
        </authorList>
    </citation>
    <scope>NUCLEOTIDE SEQUENCE</scope>
</reference>
<dbReference type="GO" id="GO:0003755">
    <property type="term" value="F:peptidyl-prolyl cis-trans isomerase activity"/>
    <property type="evidence" value="ECO:0007669"/>
    <property type="project" value="UniProtKB-KW"/>
</dbReference>
<name>A0A382ZJY6_9ZZZZ</name>
<dbReference type="InterPro" id="IPR027304">
    <property type="entry name" value="Trigger_fact/SurA_dom_sf"/>
</dbReference>
<feature type="compositionally biased region" description="Basic and acidic residues" evidence="3">
    <location>
        <begin position="1"/>
        <end position="12"/>
    </location>
</feature>
<feature type="domain" description="Trigger factor C-terminal" evidence="4">
    <location>
        <begin position="18"/>
        <end position="105"/>
    </location>
</feature>
<feature type="region of interest" description="Disordered" evidence="3">
    <location>
        <begin position="1"/>
        <end position="22"/>
    </location>
</feature>
<dbReference type="Gene3D" id="1.10.3120.10">
    <property type="entry name" value="Trigger factor, C-terminal domain"/>
    <property type="match status" value="1"/>
</dbReference>
<accession>A0A382ZJY6</accession>
<evidence type="ECO:0000256" key="3">
    <source>
        <dbReference type="SAM" id="MobiDB-lite"/>
    </source>
</evidence>
<feature type="non-terminal residue" evidence="5">
    <location>
        <position position="1"/>
    </location>
</feature>
<dbReference type="InterPro" id="IPR037041">
    <property type="entry name" value="Trigger_fac_C_sf"/>
</dbReference>
<dbReference type="AlphaFoldDB" id="A0A382ZJY6"/>
<dbReference type="Pfam" id="PF05698">
    <property type="entry name" value="Trigger_C"/>
    <property type="match status" value="1"/>
</dbReference>
<proteinExistence type="predicted"/>
<protein>
    <recommendedName>
        <fullName evidence="4">Trigger factor C-terminal domain-containing protein</fullName>
    </recommendedName>
</protein>
<dbReference type="EMBL" id="UINC01184599">
    <property type="protein sequence ID" value="SVD95887.1"/>
    <property type="molecule type" value="Genomic_DNA"/>
</dbReference>
<dbReference type="InterPro" id="IPR008880">
    <property type="entry name" value="Trigger_fac_C"/>
</dbReference>
<evidence type="ECO:0000259" key="4">
    <source>
        <dbReference type="Pfam" id="PF05698"/>
    </source>
</evidence>
<dbReference type="SUPFAM" id="SSF109998">
    <property type="entry name" value="Triger factor/SurA peptide-binding domain-like"/>
    <property type="match status" value="1"/>
</dbReference>